<evidence type="ECO:0000259" key="11">
    <source>
        <dbReference type="Pfam" id="PF01336"/>
    </source>
</evidence>
<evidence type="ECO:0000256" key="2">
    <source>
        <dbReference type="ARBA" id="ARBA00004574"/>
    </source>
</evidence>
<gene>
    <name evidence="12" type="ORF">MAM1_0486d10708</name>
</gene>
<feature type="domain" description="OB" evidence="11">
    <location>
        <begin position="49"/>
        <end position="118"/>
    </location>
</feature>
<dbReference type="GO" id="GO:0005634">
    <property type="term" value="C:nucleus"/>
    <property type="evidence" value="ECO:0007669"/>
    <property type="project" value="UniProtKB-SubCell"/>
</dbReference>
<dbReference type="Gene3D" id="2.40.50.140">
    <property type="entry name" value="Nucleic acid-binding proteins"/>
    <property type="match status" value="1"/>
</dbReference>
<keyword evidence="13" id="KW-1185">Reference proteome</keyword>
<dbReference type="EMBL" id="DF836775">
    <property type="protein sequence ID" value="GAN11151.1"/>
    <property type="molecule type" value="Genomic_DNA"/>
</dbReference>
<protein>
    <recommendedName>
        <fullName evidence="3">CST complex subunit STN1</fullName>
    </recommendedName>
    <alternativeName>
        <fullName evidence="8">Suppressor of cdc thirteen homolog</fullName>
    </alternativeName>
</protein>
<evidence type="ECO:0000313" key="12">
    <source>
        <dbReference type="EMBL" id="GAN11151.1"/>
    </source>
</evidence>
<evidence type="ECO:0000256" key="4">
    <source>
        <dbReference type="ARBA" id="ARBA00022454"/>
    </source>
</evidence>
<dbReference type="CDD" id="cd03524">
    <property type="entry name" value="RPA2_OBF_family"/>
    <property type="match status" value="1"/>
</dbReference>
<organism evidence="12">
    <name type="scientific">Mucor ambiguus</name>
    <dbReference type="NCBI Taxonomy" id="91626"/>
    <lineage>
        <taxon>Eukaryota</taxon>
        <taxon>Fungi</taxon>
        <taxon>Fungi incertae sedis</taxon>
        <taxon>Mucoromycota</taxon>
        <taxon>Mucoromycotina</taxon>
        <taxon>Mucoromycetes</taxon>
        <taxon>Mucorales</taxon>
        <taxon>Mucorineae</taxon>
        <taxon>Mucoraceae</taxon>
        <taxon>Mucor</taxon>
    </lineage>
</organism>
<feature type="region of interest" description="Disordered" evidence="9">
    <location>
        <begin position="504"/>
        <end position="525"/>
    </location>
</feature>
<dbReference type="Proteomes" id="UP000053815">
    <property type="component" value="Unassembled WGS sequence"/>
</dbReference>
<dbReference type="OrthoDB" id="77828at2759"/>
<dbReference type="GO" id="GO:0003677">
    <property type="term" value="F:DNA binding"/>
    <property type="evidence" value="ECO:0007669"/>
    <property type="project" value="UniProtKB-KW"/>
</dbReference>
<evidence type="ECO:0000313" key="13">
    <source>
        <dbReference type="Proteomes" id="UP000053815"/>
    </source>
</evidence>
<keyword evidence="10" id="KW-1133">Transmembrane helix</keyword>
<dbReference type="STRING" id="91626.A0A0C9MK07"/>
<evidence type="ECO:0000256" key="7">
    <source>
        <dbReference type="ARBA" id="ARBA00023242"/>
    </source>
</evidence>
<dbReference type="PANTHER" id="PTHR13989">
    <property type="entry name" value="REPLICATION PROTEIN A-RELATED"/>
    <property type="match status" value="1"/>
</dbReference>
<evidence type="ECO:0000256" key="9">
    <source>
        <dbReference type="SAM" id="MobiDB-lite"/>
    </source>
</evidence>
<evidence type="ECO:0000256" key="5">
    <source>
        <dbReference type="ARBA" id="ARBA00022895"/>
    </source>
</evidence>
<keyword evidence="10" id="KW-0812">Transmembrane</keyword>
<reference evidence="12" key="1">
    <citation type="submission" date="2014-09" db="EMBL/GenBank/DDBJ databases">
        <title>Draft genome sequence of an oleaginous Mucoromycotina fungus Mucor ambiguus NBRC6742.</title>
        <authorList>
            <person name="Takeda I."/>
            <person name="Yamane N."/>
            <person name="Morita T."/>
            <person name="Tamano K."/>
            <person name="Machida M."/>
            <person name="Baker S."/>
            <person name="Koike H."/>
        </authorList>
    </citation>
    <scope>NUCLEOTIDE SEQUENCE</scope>
    <source>
        <strain evidence="12">NBRC 6742</strain>
    </source>
</reference>
<evidence type="ECO:0000256" key="6">
    <source>
        <dbReference type="ARBA" id="ARBA00023125"/>
    </source>
</evidence>
<evidence type="ECO:0000256" key="1">
    <source>
        <dbReference type="ARBA" id="ARBA00004123"/>
    </source>
</evidence>
<keyword evidence="10" id="KW-0472">Membrane</keyword>
<keyword evidence="7" id="KW-0539">Nucleus</keyword>
<dbReference type="AlphaFoldDB" id="A0A0C9MK07"/>
<comment type="subcellular location">
    <subcellularLocation>
        <location evidence="2">Chromosome</location>
        <location evidence="2">Telomere</location>
    </subcellularLocation>
    <subcellularLocation>
        <location evidence="1">Nucleus</location>
    </subcellularLocation>
</comment>
<keyword evidence="6" id="KW-0238">DNA-binding</keyword>
<dbReference type="PANTHER" id="PTHR13989:SF33">
    <property type="entry name" value="CST COMPLEX SUBUNIT STN1"/>
    <property type="match status" value="1"/>
</dbReference>
<dbReference type="GO" id="GO:0000781">
    <property type="term" value="C:chromosome, telomeric region"/>
    <property type="evidence" value="ECO:0007669"/>
    <property type="project" value="UniProtKB-SubCell"/>
</dbReference>
<dbReference type="SUPFAM" id="SSF50249">
    <property type="entry name" value="Nucleic acid-binding proteins"/>
    <property type="match status" value="1"/>
</dbReference>
<evidence type="ECO:0000256" key="8">
    <source>
        <dbReference type="ARBA" id="ARBA00030039"/>
    </source>
</evidence>
<evidence type="ECO:0000256" key="10">
    <source>
        <dbReference type="SAM" id="Phobius"/>
    </source>
</evidence>
<name>A0A0C9MK07_9FUNG</name>
<sequence>MDAALLGLDPLFLTHVKLTIHDLLHLEQANEDLIGVYKLFEHKIKLADICGTIVAVERNNYTTNYTVDDGTGAITCSYWSATEKLDYKPLSLGTTVRITGKISTYRDERQIVIYDIYPTFDPNQELQHFVQAILLRKEYKKPYELPPLIKSCADDLVEQIQVDDEDQLVYSSQAKKVDIQAFEDALLQFYRSRSLTRVSWNEARDNAKLEEMAKEILERMPRNKSVKEGDKSAIFNKATDKWLKAGYIYKIGKDNIYNVVDEEDLAKTIIRSIREMSKRLPDQFTQGGLTGPTVTPTVSIVPGSTSLITIPKASSIDLTSNFISGLPASITATATSTSTPQIIFVTGCNTCSSSSGAAATASIVNTTNGDQSKLSSDDLGAIIGGCAGGLVVIVIATVFFCIRRRKRRDFYAGRDFPISAVIPPSVDEVKHTYPASVVAKEPNNAISNNSFYIDNNDSTIKRYNLSTAAEDTAHDTIATPPVILYSDSLNNQQQTMGVEKYMMDSGVSSTSPTPRPSKPLERKVSQGARLSKYNFLSQAFSQMRTSYAGDNHNAISMNATTTVTAPKTLNTDPTHNHDSMVLPHDKPKNHPMYQQQDASFQSLSFPSPPPLPIPAMASTSSFFDPNTTRESTMTVATLHAPLFRQHQYQQQRGTPSPSSLSEAATVKLKQPYTSHLAVPPTSPIRTAGIDADSVVSDVSQYSSKRSFSTTASAALKQDNKPYPYF</sequence>
<feature type="transmembrane region" description="Helical" evidence="10">
    <location>
        <begin position="379"/>
        <end position="402"/>
    </location>
</feature>
<evidence type="ECO:0000256" key="3">
    <source>
        <dbReference type="ARBA" id="ARBA00017411"/>
    </source>
</evidence>
<keyword evidence="5" id="KW-0779">Telomere</keyword>
<accession>A0A0C9MK07</accession>
<keyword evidence="4" id="KW-0158">Chromosome</keyword>
<dbReference type="Pfam" id="PF01336">
    <property type="entry name" value="tRNA_anti-codon"/>
    <property type="match status" value="1"/>
</dbReference>
<proteinExistence type="predicted"/>
<dbReference type="InterPro" id="IPR040260">
    <property type="entry name" value="RFA2-like"/>
</dbReference>
<dbReference type="InterPro" id="IPR012340">
    <property type="entry name" value="NA-bd_OB-fold"/>
</dbReference>
<dbReference type="InterPro" id="IPR004365">
    <property type="entry name" value="NA-bd_OB_tRNA"/>
</dbReference>